<protein>
    <submittedName>
        <fullName evidence="1">Uncharacterized protein</fullName>
    </submittedName>
</protein>
<gene>
    <name evidence="1" type="ORF">CIRG_07497</name>
</gene>
<name>A0A0J6YJI7_COCIT</name>
<dbReference type="AlphaFoldDB" id="A0A0J6YJI7"/>
<dbReference type="Proteomes" id="UP000054565">
    <property type="component" value="Unassembled WGS sequence"/>
</dbReference>
<sequence>MNAQGIFIVQATSLRHEWNLQPLWRSVNTILGCQQIPRFPLRAKFKACSAEERWILTDPLTASPPGLNEVNPCNRWVTSTKQIPPPAHNLPIHSASNRRAKIFRSSL</sequence>
<evidence type="ECO:0000313" key="1">
    <source>
        <dbReference type="EMBL" id="KMP07815.1"/>
    </source>
</evidence>
<reference evidence="2" key="1">
    <citation type="journal article" date="2010" name="Genome Res.">
        <title>Population genomic sequencing of Coccidioides fungi reveals recent hybridization and transposon control.</title>
        <authorList>
            <person name="Neafsey D.E."/>
            <person name="Barker B.M."/>
            <person name="Sharpton T.J."/>
            <person name="Stajich J.E."/>
            <person name="Park D.J."/>
            <person name="Whiston E."/>
            <person name="Hung C.-Y."/>
            <person name="McMahan C."/>
            <person name="White J."/>
            <person name="Sykes S."/>
            <person name="Heiman D."/>
            <person name="Young S."/>
            <person name="Zeng Q."/>
            <person name="Abouelleil A."/>
            <person name="Aftuck L."/>
            <person name="Bessette D."/>
            <person name="Brown A."/>
            <person name="FitzGerald M."/>
            <person name="Lui A."/>
            <person name="Macdonald J.P."/>
            <person name="Priest M."/>
            <person name="Orbach M.J."/>
            <person name="Galgiani J.N."/>
            <person name="Kirkland T.N."/>
            <person name="Cole G.T."/>
            <person name="Birren B.W."/>
            <person name="Henn M.R."/>
            <person name="Taylor J.W."/>
            <person name="Rounsley S.D."/>
        </authorList>
    </citation>
    <scope>NUCLEOTIDE SEQUENCE [LARGE SCALE GENOMIC DNA]</scope>
    <source>
        <strain evidence="2">RMSCC 2394</strain>
    </source>
</reference>
<evidence type="ECO:0000313" key="2">
    <source>
        <dbReference type="Proteomes" id="UP000054565"/>
    </source>
</evidence>
<dbReference type="EMBL" id="DS028097">
    <property type="protein sequence ID" value="KMP07815.1"/>
    <property type="molecule type" value="Genomic_DNA"/>
</dbReference>
<organism evidence="1 2">
    <name type="scientific">Coccidioides immitis RMSCC 2394</name>
    <dbReference type="NCBI Taxonomy" id="404692"/>
    <lineage>
        <taxon>Eukaryota</taxon>
        <taxon>Fungi</taxon>
        <taxon>Dikarya</taxon>
        <taxon>Ascomycota</taxon>
        <taxon>Pezizomycotina</taxon>
        <taxon>Eurotiomycetes</taxon>
        <taxon>Eurotiomycetidae</taxon>
        <taxon>Onygenales</taxon>
        <taxon>Onygenaceae</taxon>
        <taxon>Coccidioides</taxon>
    </lineage>
</organism>
<accession>A0A0J6YJI7</accession>
<proteinExistence type="predicted"/>